<dbReference type="EMBL" id="LGHE01000025">
    <property type="protein sequence ID" value="KUL04070.1"/>
    <property type="molecule type" value="Genomic_DNA"/>
</dbReference>
<evidence type="ECO:0000313" key="3">
    <source>
        <dbReference type="Proteomes" id="UP000054598"/>
    </source>
</evidence>
<evidence type="ECO:0000313" key="2">
    <source>
        <dbReference type="EMBL" id="KUL04070.1"/>
    </source>
</evidence>
<dbReference type="Pfam" id="PF06245">
    <property type="entry name" value="DUF1015"/>
    <property type="match status" value="1"/>
</dbReference>
<reference evidence="3" key="1">
    <citation type="journal article" date="2015" name="MBio">
        <title>Genome-Resolved Metagenomic Analysis Reveals Roles for Candidate Phyla and Other Microbial Community Members in Biogeochemical Transformations in Oil Reservoirs.</title>
        <authorList>
            <person name="Hu P."/>
            <person name="Tom L."/>
            <person name="Singh A."/>
            <person name="Thomas B.C."/>
            <person name="Baker B.J."/>
            <person name="Piceno Y.M."/>
            <person name="Andersen G.L."/>
            <person name="Banfield J.F."/>
        </authorList>
    </citation>
    <scope>NUCLEOTIDE SEQUENCE [LARGE SCALE GENOMIC DNA]</scope>
</reference>
<proteinExistence type="predicted"/>
<gene>
    <name evidence="2" type="ORF">XE10_0377</name>
</gene>
<dbReference type="PATRIC" id="fig|2198.3.peg.82"/>
<feature type="compositionally biased region" description="Basic and acidic residues" evidence="1">
    <location>
        <begin position="438"/>
        <end position="447"/>
    </location>
</feature>
<dbReference type="AlphaFoldDB" id="A0A101IZ98"/>
<comment type="caution">
    <text evidence="2">The sequence shown here is derived from an EMBL/GenBank/DDBJ whole genome shotgun (WGS) entry which is preliminary data.</text>
</comment>
<organism evidence="2 3">
    <name type="scientific">Methanoculleus marisnigri</name>
    <dbReference type="NCBI Taxonomy" id="2198"/>
    <lineage>
        <taxon>Archaea</taxon>
        <taxon>Methanobacteriati</taxon>
        <taxon>Methanobacteriota</taxon>
        <taxon>Stenosarchaea group</taxon>
        <taxon>Methanomicrobia</taxon>
        <taxon>Methanomicrobiales</taxon>
        <taxon>Methanomicrobiaceae</taxon>
        <taxon>Methanoculleus</taxon>
    </lineage>
</organism>
<evidence type="ECO:0008006" key="4">
    <source>
        <dbReference type="Google" id="ProtNLM"/>
    </source>
</evidence>
<name>A0A101IZ98_9EURY</name>
<dbReference type="InterPro" id="IPR008323">
    <property type="entry name" value="UCP033563"/>
</dbReference>
<evidence type="ECO:0000256" key="1">
    <source>
        <dbReference type="SAM" id="MobiDB-lite"/>
    </source>
</evidence>
<dbReference type="PANTHER" id="PTHR36454">
    <property type="entry name" value="LMO2823 PROTEIN"/>
    <property type="match status" value="1"/>
</dbReference>
<protein>
    <recommendedName>
        <fullName evidence="4">DUF1015 domain-containing protein</fullName>
    </recommendedName>
</protein>
<dbReference type="PANTHER" id="PTHR36454:SF1">
    <property type="entry name" value="DUF1015 DOMAIN-CONTAINING PROTEIN"/>
    <property type="match status" value="1"/>
</dbReference>
<dbReference type="Proteomes" id="UP000054598">
    <property type="component" value="Unassembled WGS sequence"/>
</dbReference>
<feature type="region of interest" description="Disordered" evidence="1">
    <location>
        <begin position="380"/>
        <end position="447"/>
    </location>
</feature>
<sequence>MVQIYRFAAVRPGRRYSEKIPSVPYDVVTAEEARECIEKNPLSFLRVSRPDAELPDLAPNDDRVYQRAREIFDGMVADGLMQQDPEPGMYVYRAVQDGEEFIGLVCCVATEDYESRQIRRHELTRYDKEEDRTRHIDAVGANTGLVFLLYRDPGLIFSYVHSLIGTAAPDGSTTTGSGVLHQVYRVTDEAILSRLEGLFAAVPNTYIADGHHRAKSAVNVAERRQSDGRFTEEAGKFMVVLFAHDRVRIHGYSRLVTDLGGYTTPREFMEALPKSGWNVRPYGKVDAAGYQVPPLAAGAGLVHVMHFYLEGTWYEVSRPVADLTDLIGSLDVSVLQKDVLEGMLGITDPRGDPRLQYMGGAKPLSELERLVDSGKYALADNDCSPQGKPRSADAPALQGGGPRGQADRPRLQPSHQRFKDREGEDPPATGDPALRSDGLLRSRDIRA</sequence>
<accession>A0A101IZ98</accession>